<dbReference type="GO" id="GO:0051536">
    <property type="term" value="F:iron-sulfur cluster binding"/>
    <property type="evidence" value="ECO:0007669"/>
    <property type="project" value="InterPro"/>
</dbReference>
<dbReference type="InterPro" id="IPR036010">
    <property type="entry name" value="2Fe-2S_ferredoxin-like_sf"/>
</dbReference>
<name>A0A226X066_CABSO</name>
<dbReference type="InterPro" id="IPR042204">
    <property type="entry name" value="2Fe-2S-bd_N"/>
</dbReference>
<dbReference type="SUPFAM" id="SSF54292">
    <property type="entry name" value="2Fe-2S ferredoxin-like"/>
    <property type="match status" value="1"/>
</dbReference>
<sequence length="109" mass="11613">MTLTIDGQPVSAEPGDSVAAVLLRLDPPFSRTTPVSGSPRTPYCMMGVCFECLASVDGVASTQTCLVQVREGMRVERQHGRRVLTMVMSQDTAVSDVDSLNGMPRGVSP</sequence>
<dbReference type="Pfam" id="PF13510">
    <property type="entry name" value="Fer2_4"/>
    <property type="match status" value="1"/>
</dbReference>
<dbReference type="Gene3D" id="3.10.20.440">
    <property type="entry name" value="2Fe-2S iron-sulphur cluster binding domain, sarcosine oxidase, alpha subunit, N-terminal domain"/>
    <property type="match status" value="1"/>
</dbReference>
<accession>A0A226X066</accession>
<proteinExistence type="predicted"/>
<dbReference type="AlphaFoldDB" id="A0A226X066"/>
<protein>
    <submittedName>
        <fullName evidence="2">Opine oxidase subunit C</fullName>
    </submittedName>
</protein>
<evidence type="ECO:0000313" key="3">
    <source>
        <dbReference type="Proteomes" id="UP000214720"/>
    </source>
</evidence>
<evidence type="ECO:0000313" key="2">
    <source>
        <dbReference type="EMBL" id="OXC76825.1"/>
    </source>
</evidence>
<evidence type="ECO:0000256" key="1">
    <source>
        <dbReference type="ARBA" id="ARBA00023002"/>
    </source>
</evidence>
<comment type="caution">
    <text evidence="2">The sequence shown here is derived from an EMBL/GenBank/DDBJ whole genome shotgun (WGS) entry which is preliminary data.</text>
</comment>
<dbReference type="Proteomes" id="UP000214720">
    <property type="component" value="Unassembled WGS sequence"/>
</dbReference>
<reference evidence="3" key="1">
    <citation type="submission" date="2017-01" db="EMBL/GenBank/DDBJ databases">
        <title>Genome Analysis of Deinococcus marmoris KOPRI26562.</title>
        <authorList>
            <person name="Kim J.H."/>
            <person name="Oh H.-M."/>
        </authorList>
    </citation>
    <scope>NUCLEOTIDE SEQUENCE [LARGE SCALE GENOMIC DNA]</scope>
    <source>
        <strain evidence="3">PAMC 26633</strain>
    </source>
</reference>
<dbReference type="EMBL" id="MTHB01000111">
    <property type="protein sequence ID" value="OXC76825.1"/>
    <property type="molecule type" value="Genomic_DNA"/>
</dbReference>
<gene>
    <name evidence="2" type="ORF">BSU04_19590</name>
</gene>
<dbReference type="GO" id="GO:0016491">
    <property type="term" value="F:oxidoreductase activity"/>
    <property type="evidence" value="ECO:0007669"/>
    <property type="project" value="UniProtKB-KW"/>
</dbReference>
<organism evidence="2 3">
    <name type="scientific">Caballeronia sordidicola</name>
    <name type="common">Burkholderia sordidicola</name>
    <dbReference type="NCBI Taxonomy" id="196367"/>
    <lineage>
        <taxon>Bacteria</taxon>
        <taxon>Pseudomonadati</taxon>
        <taxon>Pseudomonadota</taxon>
        <taxon>Betaproteobacteria</taxon>
        <taxon>Burkholderiales</taxon>
        <taxon>Burkholderiaceae</taxon>
        <taxon>Caballeronia</taxon>
    </lineage>
</organism>
<keyword evidence="1" id="KW-0560">Oxidoreductase</keyword>